<dbReference type="EMBL" id="JADNRY010000433">
    <property type="protein sequence ID" value="KAF9056767.1"/>
    <property type="molecule type" value="Genomic_DNA"/>
</dbReference>
<dbReference type="PANTHER" id="PTHR37487:SF2">
    <property type="entry name" value="EXPRESSED PROTEIN"/>
    <property type="match status" value="1"/>
</dbReference>
<dbReference type="OrthoDB" id="3362246at2759"/>
<evidence type="ECO:0000313" key="3">
    <source>
        <dbReference type="Proteomes" id="UP000772434"/>
    </source>
</evidence>
<dbReference type="AlphaFoldDB" id="A0A9P5P6B5"/>
<keyword evidence="1" id="KW-0732">Signal</keyword>
<feature type="chain" id="PRO_5040345178" evidence="1">
    <location>
        <begin position="20"/>
        <end position="118"/>
    </location>
</feature>
<feature type="signal peptide" evidence="1">
    <location>
        <begin position="1"/>
        <end position="19"/>
    </location>
</feature>
<proteinExistence type="predicted"/>
<comment type="caution">
    <text evidence="2">The sequence shown here is derived from an EMBL/GenBank/DDBJ whole genome shotgun (WGS) entry which is preliminary data.</text>
</comment>
<name>A0A9P5P6B5_9AGAR</name>
<protein>
    <submittedName>
        <fullName evidence="2">Uncharacterized protein</fullName>
    </submittedName>
</protein>
<keyword evidence="3" id="KW-1185">Reference proteome</keyword>
<dbReference type="PANTHER" id="PTHR37487">
    <property type="entry name" value="CHROMOSOME 1, WHOLE GENOME SHOTGUN SEQUENCE"/>
    <property type="match status" value="1"/>
</dbReference>
<sequence>MKTFTLLTQLAASVSVIMAQFGPAPLTVDTPASLTECEPVLVQWSGADAPLPFSVFNAGTPTEITEELGEVDGTTFTWTVNIAAGEAVGFEVVDAAGSIAQSATSVIQPGDSVACLGD</sequence>
<reference evidence="2" key="1">
    <citation type="submission" date="2020-11" db="EMBL/GenBank/DDBJ databases">
        <authorList>
            <consortium name="DOE Joint Genome Institute"/>
            <person name="Ahrendt S."/>
            <person name="Riley R."/>
            <person name="Andreopoulos W."/>
            <person name="Labutti K."/>
            <person name="Pangilinan J."/>
            <person name="Ruiz-Duenas F.J."/>
            <person name="Barrasa J.M."/>
            <person name="Sanchez-Garcia M."/>
            <person name="Camarero S."/>
            <person name="Miyauchi S."/>
            <person name="Serrano A."/>
            <person name="Linde D."/>
            <person name="Babiker R."/>
            <person name="Drula E."/>
            <person name="Ayuso-Fernandez I."/>
            <person name="Pacheco R."/>
            <person name="Padilla G."/>
            <person name="Ferreira P."/>
            <person name="Barriuso J."/>
            <person name="Kellner H."/>
            <person name="Castanera R."/>
            <person name="Alfaro M."/>
            <person name="Ramirez L."/>
            <person name="Pisabarro A.G."/>
            <person name="Kuo A."/>
            <person name="Tritt A."/>
            <person name="Lipzen A."/>
            <person name="He G."/>
            <person name="Yan M."/>
            <person name="Ng V."/>
            <person name="Cullen D."/>
            <person name="Martin F."/>
            <person name="Rosso M.-N."/>
            <person name="Henrissat B."/>
            <person name="Hibbett D."/>
            <person name="Martinez A.T."/>
            <person name="Grigoriev I.V."/>
        </authorList>
    </citation>
    <scope>NUCLEOTIDE SEQUENCE</scope>
    <source>
        <strain evidence="2">AH 40177</strain>
    </source>
</reference>
<organism evidence="2 3">
    <name type="scientific">Rhodocollybia butyracea</name>
    <dbReference type="NCBI Taxonomy" id="206335"/>
    <lineage>
        <taxon>Eukaryota</taxon>
        <taxon>Fungi</taxon>
        <taxon>Dikarya</taxon>
        <taxon>Basidiomycota</taxon>
        <taxon>Agaricomycotina</taxon>
        <taxon>Agaricomycetes</taxon>
        <taxon>Agaricomycetidae</taxon>
        <taxon>Agaricales</taxon>
        <taxon>Marasmiineae</taxon>
        <taxon>Omphalotaceae</taxon>
        <taxon>Rhodocollybia</taxon>
    </lineage>
</organism>
<evidence type="ECO:0000256" key="1">
    <source>
        <dbReference type="SAM" id="SignalP"/>
    </source>
</evidence>
<evidence type="ECO:0000313" key="2">
    <source>
        <dbReference type="EMBL" id="KAF9056767.1"/>
    </source>
</evidence>
<gene>
    <name evidence="2" type="ORF">BDP27DRAFT_1344928</name>
</gene>
<dbReference type="Proteomes" id="UP000772434">
    <property type="component" value="Unassembled WGS sequence"/>
</dbReference>
<accession>A0A9P5P6B5</accession>